<evidence type="ECO:0000256" key="3">
    <source>
        <dbReference type="ARBA" id="ARBA00022801"/>
    </source>
</evidence>
<dbReference type="GO" id="GO:0009225">
    <property type="term" value="P:nucleotide-sugar metabolic process"/>
    <property type="evidence" value="ECO:0007669"/>
    <property type="project" value="TreeGrafter"/>
</dbReference>
<dbReference type="GO" id="GO:0006282">
    <property type="term" value="P:regulation of DNA repair"/>
    <property type="evidence" value="ECO:0007669"/>
    <property type="project" value="InterPro"/>
</dbReference>
<dbReference type="AlphaFoldDB" id="A0A7S3UW34"/>
<reference evidence="8" key="1">
    <citation type="submission" date="2021-01" db="EMBL/GenBank/DDBJ databases">
        <authorList>
            <person name="Corre E."/>
            <person name="Pelletier E."/>
            <person name="Niang G."/>
            <person name="Scheremetjew M."/>
            <person name="Finn R."/>
            <person name="Kale V."/>
            <person name="Holt S."/>
            <person name="Cochrane G."/>
            <person name="Meng A."/>
            <person name="Brown T."/>
            <person name="Cohen L."/>
        </authorList>
    </citation>
    <scope>NUCLEOTIDE SEQUENCE</scope>
    <source>
        <strain evidence="8">CCMP3107</strain>
    </source>
</reference>
<evidence type="ECO:0000256" key="2">
    <source>
        <dbReference type="ARBA" id="ARBA00012255"/>
    </source>
</evidence>
<dbReference type="PANTHER" id="PTHR12837:SF0">
    <property type="entry name" value="POLY(ADP-RIBOSE) GLYCOHYDROLASE"/>
    <property type="match status" value="1"/>
</dbReference>
<evidence type="ECO:0000256" key="1">
    <source>
        <dbReference type="ARBA" id="ARBA00009545"/>
    </source>
</evidence>
<feature type="active site" evidence="4">
    <location>
        <position position="250"/>
    </location>
</feature>
<dbReference type="EC" id="3.2.1.143" evidence="2"/>
<dbReference type="GO" id="GO:0005634">
    <property type="term" value="C:nucleus"/>
    <property type="evidence" value="ECO:0007669"/>
    <property type="project" value="TreeGrafter"/>
</dbReference>
<feature type="domain" description="PARG helical" evidence="7">
    <location>
        <begin position="91"/>
        <end position="184"/>
    </location>
</feature>
<name>A0A7S3UW34_HETAK</name>
<evidence type="ECO:0000256" key="5">
    <source>
        <dbReference type="PIRSR" id="PIRSR607724-2"/>
    </source>
</evidence>
<feature type="active site" evidence="4">
    <location>
        <position position="269"/>
    </location>
</feature>
<dbReference type="GO" id="GO:1990966">
    <property type="term" value="P:ATP generation from poly-ADP-D-ribose"/>
    <property type="evidence" value="ECO:0007669"/>
    <property type="project" value="TreeGrafter"/>
</dbReference>
<evidence type="ECO:0000313" key="8">
    <source>
        <dbReference type="EMBL" id="CAE0626873.1"/>
    </source>
</evidence>
<evidence type="ECO:0000256" key="4">
    <source>
        <dbReference type="PIRSR" id="PIRSR607724-1"/>
    </source>
</evidence>
<dbReference type="EMBL" id="HBIU01012323">
    <property type="protein sequence ID" value="CAE0626873.1"/>
    <property type="molecule type" value="Transcribed_RNA"/>
</dbReference>
<feature type="binding site" evidence="5">
    <location>
        <position position="308"/>
    </location>
    <ligand>
        <name>substrate</name>
    </ligand>
</feature>
<feature type="binding site" evidence="5">
    <location>
        <position position="253"/>
    </location>
    <ligand>
        <name>substrate</name>
    </ligand>
</feature>
<feature type="binding site" evidence="5">
    <location>
        <position position="267"/>
    </location>
    <ligand>
        <name>substrate</name>
    </ligand>
</feature>
<dbReference type="InterPro" id="IPR048362">
    <property type="entry name" value="PARG_helical"/>
</dbReference>
<dbReference type="Pfam" id="PF05028">
    <property type="entry name" value="PARG_cat_C"/>
    <property type="match status" value="1"/>
</dbReference>
<sequence length="488" mass="52043">MEGALTIEPHAPMVAIERLDEALFSSPNNQNEIKANFPLPSDPKWACLKARMTRISCKEEPFCQSQAELEEKFRALHYALESNHVAPKDLILNQVIPFISSMATQVDDLFADGAPPLLLQGEAKSVALSQAQCCCLLSLAFFDALPGPPDHREMPGEFSFSYWLSNQPEKTKCLLHYFLRSMRRAEAATTENDARGWGQRTVAFTRKVLADPAAVVSLAALQASEVPLGDFAVEDDAARIEDAQGLLQADFANEYLGGGALHAGSVQEEILFAVTPECLVGMLLCERMALNEAVEIAGAERFCAHTGYGRGPHGFRFAGAHEDATPAAAGVGGRLAARIVALDAEVVCHAARAQYGAGSVLREMTKLAAALAPGPEEEAAAAAGLAAFATGNWGCGAFGGDPQLKSLLQWAAASQAGRGVRYFPFADRRAAGLGELAGRLARARWTVGRLVAALLRYAEEGLAVEEPLFQYLAWVVAGEEEEGGAGDG</sequence>
<dbReference type="PANTHER" id="PTHR12837">
    <property type="entry name" value="POLY ADP-RIBOSE GLYCOHYDROLASE"/>
    <property type="match status" value="1"/>
</dbReference>
<dbReference type="Pfam" id="PF20811">
    <property type="entry name" value="PARG_cat_N"/>
    <property type="match status" value="1"/>
</dbReference>
<dbReference type="GO" id="GO:0005737">
    <property type="term" value="C:cytoplasm"/>
    <property type="evidence" value="ECO:0007669"/>
    <property type="project" value="TreeGrafter"/>
</dbReference>
<dbReference type="GO" id="GO:0005975">
    <property type="term" value="P:carbohydrate metabolic process"/>
    <property type="evidence" value="ECO:0007669"/>
    <property type="project" value="InterPro"/>
</dbReference>
<dbReference type="InterPro" id="IPR046372">
    <property type="entry name" value="PARG_cat_C"/>
</dbReference>
<accession>A0A7S3UW34</accession>
<proteinExistence type="inferred from homology"/>
<organism evidence="8">
    <name type="scientific">Heterosigma akashiwo</name>
    <name type="common">Chromophytic alga</name>
    <name type="synonym">Heterosigma carterae</name>
    <dbReference type="NCBI Taxonomy" id="2829"/>
    <lineage>
        <taxon>Eukaryota</taxon>
        <taxon>Sar</taxon>
        <taxon>Stramenopiles</taxon>
        <taxon>Ochrophyta</taxon>
        <taxon>Raphidophyceae</taxon>
        <taxon>Chattonellales</taxon>
        <taxon>Chattonellaceae</taxon>
        <taxon>Heterosigma</taxon>
    </lineage>
</organism>
<protein>
    <recommendedName>
        <fullName evidence="2">poly(ADP-ribose) glycohydrolase</fullName>
        <ecNumber evidence="2">3.2.1.143</ecNumber>
    </recommendedName>
</protein>
<gene>
    <name evidence="8" type="ORF">HAKA00212_LOCUS5549</name>
</gene>
<evidence type="ECO:0000259" key="7">
    <source>
        <dbReference type="Pfam" id="PF20811"/>
    </source>
</evidence>
<keyword evidence="3" id="KW-0378">Hydrolase</keyword>
<evidence type="ECO:0000259" key="6">
    <source>
        <dbReference type="Pfam" id="PF05028"/>
    </source>
</evidence>
<dbReference type="GO" id="GO:0004649">
    <property type="term" value="F:poly(ADP-ribose) glycohydrolase activity"/>
    <property type="evidence" value="ECO:0007669"/>
    <property type="project" value="UniProtKB-EC"/>
</dbReference>
<dbReference type="InterPro" id="IPR007724">
    <property type="entry name" value="Poly_GlycHdrlase"/>
</dbReference>
<comment type="similarity">
    <text evidence="1">Belongs to the poly(ADP-ribose) glycohydrolase family.</text>
</comment>
<feature type="active site" evidence="4">
    <location>
        <position position="268"/>
    </location>
</feature>
<feature type="domain" description="PARG catalytic Macro" evidence="6">
    <location>
        <begin position="221"/>
        <end position="429"/>
    </location>
</feature>